<dbReference type="KEGG" id="vg:24171972"/>
<dbReference type="EMBL" id="KJ019052">
    <property type="protein sequence ID" value="AIX20007.1"/>
    <property type="molecule type" value="Genomic_DNA"/>
</dbReference>
<feature type="coiled-coil region" evidence="1">
    <location>
        <begin position="38"/>
        <end position="72"/>
    </location>
</feature>
<proteinExistence type="predicted"/>
<evidence type="ECO:0000313" key="2">
    <source>
        <dbReference type="EMBL" id="AIX20007.1"/>
    </source>
</evidence>
<reference evidence="2 3" key="1">
    <citation type="submission" date="2013-12" db="EMBL/GenBank/DDBJ databases">
        <title>Ecological redundancy of diverse viral populations within a natural community.</title>
        <authorList>
            <person name="Gregory A.C."/>
            <person name="LaButti K."/>
            <person name="Copeland A."/>
            <person name="Woyke T."/>
            <person name="Sullivan M.B."/>
        </authorList>
    </citation>
    <scope>NUCLEOTIDE SEQUENCE [LARGE SCALE GENOMIC DNA]</scope>
    <source>
        <strain evidence="2">Syn7803C7</strain>
    </source>
</reference>
<gene>
    <name evidence="2" type="ORF">Syn7803C7_116</name>
</gene>
<keyword evidence="3" id="KW-1185">Reference proteome</keyword>
<accession>A0A0E3F0L0</accession>
<sequence>MGKKRVQGYNNLYRNESGAIVNTDTTGYVAYKKKRDSSKLKQDQIESLGTQLEEAKNEINELKDLVKQMINKNV</sequence>
<dbReference type="Proteomes" id="UP000185323">
    <property type="component" value="Segment"/>
</dbReference>
<keyword evidence="1" id="KW-0175">Coiled coil</keyword>
<protein>
    <submittedName>
        <fullName evidence="2">Uncharacterized protein</fullName>
    </submittedName>
</protein>
<evidence type="ECO:0000313" key="3">
    <source>
        <dbReference type="Proteomes" id="UP000185323"/>
    </source>
</evidence>
<evidence type="ECO:0000256" key="1">
    <source>
        <dbReference type="SAM" id="Coils"/>
    </source>
</evidence>
<organism evidence="2 3">
    <name type="scientific">Synechococcus phage ACG-2014f_Syn7803C7</name>
    <dbReference type="NCBI Taxonomy" id="2790345"/>
    <lineage>
        <taxon>Viruses</taxon>
        <taxon>Duplodnaviria</taxon>
        <taxon>Heunggongvirae</taxon>
        <taxon>Uroviricota</taxon>
        <taxon>Caudoviricetes</taxon>
        <taxon>Pantevenvirales</taxon>
        <taxon>Kyanoviridae</taxon>
        <taxon>Atlauavirus</taxon>
        <taxon>Atlauavirus acg2014f</taxon>
    </lineage>
</organism>
<name>A0A0E3F0L0_9CAUD</name>